<evidence type="ECO:0000256" key="1">
    <source>
        <dbReference type="SAM" id="Phobius"/>
    </source>
</evidence>
<reference evidence="2 3" key="1">
    <citation type="submission" date="2020-05" db="EMBL/GenBank/DDBJ databases">
        <authorList>
            <person name="Kim M.K."/>
        </authorList>
    </citation>
    <scope>NUCLEOTIDE SEQUENCE [LARGE SCALE GENOMIC DNA]</scope>
    <source>
        <strain evidence="2 3">BT25</strain>
    </source>
</reference>
<dbReference type="Proteomes" id="UP000550508">
    <property type="component" value="Unassembled WGS sequence"/>
</dbReference>
<evidence type="ECO:0008006" key="4">
    <source>
        <dbReference type="Google" id="ProtNLM"/>
    </source>
</evidence>
<feature type="transmembrane region" description="Helical" evidence="1">
    <location>
        <begin position="30"/>
        <end position="47"/>
    </location>
</feature>
<keyword evidence="1" id="KW-1133">Transmembrane helix</keyword>
<protein>
    <recommendedName>
        <fullName evidence="4">Oligosaccharide repeat unit polymerase</fullName>
    </recommendedName>
</protein>
<feature type="transmembrane region" description="Helical" evidence="1">
    <location>
        <begin position="203"/>
        <end position="224"/>
    </location>
</feature>
<gene>
    <name evidence="2" type="ORF">HQ945_06475</name>
</gene>
<organism evidence="2 3">
    <name type="scientific">Phyllobacterium pellucidum</name>
    <dbReference type="NCBI Taxonomy" id="2740464"/>
    <lineage>
        <taxon>Bacteria</taxon>
        <taxon>Pseudomonadati</taxon>
        <taxon>Pseudomonadota</taxon>
        <taxon>Alphaproteobacteria</taxon>
        <taxon>Hyphomicrobiales</taxon>
        <taxon>Phyllobacteriaceae</taxon>
        <taxon>Phyllobacterium</taxon>
    </lineage>
</organism>
<feature type="transmembrane region" description="Helical" evidence="1">
    <location>
        <begin position="334"/>
        <end position="353"/>
    </location>
</feature>
<feature type="transmembrane region" description="Helical" evidence="1">
    <location>
        <begin position="133"/>
        <end position="154"/>
    </location>
</feature>
<accession>A0A849VSP1</accession>
<feature type="transmembrane region" description="Helical" evidence="1">
    <location>
        <begin position="6"/>
        <end position="23"/>
    </location>
</feature>
<dbReference type="EMBL" id="JABUMX010000001">
    <property type="protein sequence ID" value="NTS30893.1"/>
    <property type="molecule type" value="Genomic_DNA"/>
</dbReference>
<comment type="caution">
    <text evidence="2">The sequence shown here is derived from an EMBL/GenBank/DDBJ whole genome shotgun (WGS) entry which is preliminary data.</text>
</comment>
<keyword evidence="1" id="KW-0472">Membrane</keyword>
<keyword evidence="1" id="KW-0812">Transmembrane</keyword>
<sequence>MDWSALWILTLLCFGMLVYGLLVPGRFYHFPFFAAGIFLSFILPQLPGLANSRFISDEALTKTLLFSTLCLAMCGIGWRYGMRARPMKDHVYSEDHLLKAAAVLSVIGAYFFYKFGHLPDDLRLKGQLTGLPVAYLFFARLLTYGLAIALVCYARRSSPLALGIILFDTIFYLDRIVIAGRRGETAEFCLMIALAFWFQRRWVVPRIAVVAGLFFAIVGMLGAAEYRQATYYGATRDWSAVADINLAENWNRLLKEGGPEMTNALIAINYIDETHEFDYGIEHWNSMVFTFVPAQIFGPEFKKSLMIPQDSMFGRYTPGVGETPTGMADAFASFWWFGCLKFFLVAYLMARLYMSAMKGNTTAQTIYMLSAVQSILVITHFTNEIVIAWVHMAIFLGPALYYARIPNAPFSKFAVNPGG</sequence>
<proteinExistence type="predicted"/>
<keyword evidence="3" id="KW-1185">Reference proteome</keyword>
<evidence type="ECO:0000313" key="2">
    <source>
        <dbReference type="EMBL" id="NTS30893.1"/>
    </source>
</evidence>
<dbReference type="RefSeq" id="WP_091920123.1">
    <property type="nucleotide sequence ID" value="NZ_JABUMX010000001.1"/>
</dbReference>
<evidence type="ECO:0000313" key="3">
    <source>
        <dbReference type="Proteomes" id="UP000550508"/>
    </source>
</evidence>
<feature type="transmembrane region" description="Helical" evidence="1">
    <location>
        <begin position="97"/>
        <end position="113"/>
    </location>
</feature>
<dbReference type="AlphaFoldDB" id="A0A849VSP1"/>
<feature type="transmembrane region" description="Helical" evidence="1">
    <location>
        <begin position="59"/>
        <end position="76"/>
    </location>
</feature>
<name>A0A849VSP1_9HYPH</name>